<gene>
    <name evidence="1" type="ORF">OV079_21345</name>
</gene>
<evidence type="ECO:0008006" key="3">
    <source>
        <dbReference type="Google" id="ProtNLM"/>
    </source>
</evidence>
<sequence length="116" mass="13080">MRPRPVLHQRSLYRRAAAGRRGAPCREDGALVGLCGPDQSCDFDEHICVAQPTLGEPCRHRQCRFELWCDTSDSSTGVCRARLPGGEPCSSERECDSFVCAQNVCTDEPRYCRFRR</sequence>
<proteinExistence type="predicted"/>
<evidence type="ECO:0000313" key="1">
    <source>
        <dbReference type="EMBL" id="MCY1008054.1"/>
    </source>
</evidence>
<dbReference type="AlphaFoldDB" id="A0A9X3IYY3"/>
<dbReference type="EMBL" id="JAPNKE010000002">
    <property type="protein sequence ID" value="MCY1008054.1"/>
    <property type="molecule type" value="Genomic_DNA"/>
</dbReference>
<dbReference type="RefSeq" id="WP_267770704.1">
    <property type="nucleotide sequence ID" value="NZ_JAPNKE010000002.1"/>
</dbReference>
<organism evidence="1 2">
    <name type="scientific">Nannocystis pusilla</name>
    <dbReference type="NCBI Taxonomy" id="889268"/>
    <lineage>
        <taxon>Bacteria</taxon>
        <taxon>Pseudomonadati</taxon>
        <taxon>Myxococcota</taxon>
        <taxon>Polyangia</taxon>
        <taxon>Nannocystales</taxon>
        <taxon>Nannocystaceae</taxon>
        <taxon>Nannocystis</taxon>
    </lineage>
</organism>
<name>A0A9X3IYY3_9BACT</name>
<reference evidence="1" key="1">
    <citation type="submission" date="2022-11" db="EMBL/GenBank/DDBJ databases">
        <title>Minimal conservation of predation-associated metabolite biosynthetic gene clusters underscores biosynthetic potential of Myxococcota including descriptions for ten novel species: Archangium lansinium sp. nov., Myxococcus landrumus sp. nov., Nannocystis bai.</title>
        <authorList>
            <person name="Ahearne A."/>
            <person name="Stevens C."/>
            <person name="Phillips K."/>
        </authorList>
    </citation>
    <scope>NUCLEOTIDE SEQUENCE</scope>
    <source>
        <strain evidence="1">Na p29</strain>
    </source>
</reference>
<accession>A0A9X3IYY3</accession>
<evidence type="ECO:0000313" key="2">
    <source>
        <dbReference type="Proteomes" id="UP001150924"/>
    </source>
</evidence>
<dbReference type="Proteomes" id="UP001150924">
    <property type="component" value="Unassembled WGS sequence"/>
</dbReference>
<protein>
    <recommendedName>
        <fullName evidence="3">Dickkopf N-terminal cysteine-rich domain-containing protein</fullName>
    </recommendedName>
</protein>
<keyword evidence="2" id="KW-1185">Reference proteome</keyword>
<comment type="caution">
    <text evidence="1">The sequence shown here is derived from an EMBL/GenBank/DDBJ whole genome shotgun (WGS) entry which is preliminary data.</text>
</comment>